<dbReference type="SUPFAM" id="SSF53927">
    <property type="entry name" value="Cytidine deaminase-like"/>
    <property type="match status" value="1"/>
</dbReference>
<comment type="catalytic activity">
    <reaction evidence="10 12">
        <text>2'-deoxycytidine + H2O + H(+) = 2'-deoxyuridine + NH4(+)</text>
        <dbReference type="Rhea" id="RHEA:13433"/>
        <dbReference type="ChEBI" id="CHEBI:15377"/>
        <dbReference type="ChEBI" id="CHEBI:15378"/>
        <dbReference type="ChEBI" id="CHEBI:15698"/>
        <dbReference type="ChEBI" id="CHEBI:16450"/>
        <dbReference type="ChEBI" id="CHEBI:28938"/>
        <dbReference type="EC" id="3.5.4.5"/>
    </reaction>
</comment>
<dbReference type="InterPro" id="IPR016193">
    <property type="entry name" value="Cytidine_deaminase-like"/>
</dbReference>
<evidence type="ECO:0000256" key="1">
    <source>
        <dbReference type="ARBA" id="ARBA00001947"/>
    </source>
</evidence>
<comment type="caution">
    <text evidence="14">The sequence shown here is derived from an EMBL/GenBank/DDBJ whole genome shotgun (WGS) entry which is preliminary data.</text>
</comment>
<dbReference type="Gene3D" id="3.40.140.10">
    <property type="entry name" value="Cytidine Deaminase, domain 2"/>
    <property type="match status" value="1"/>
</dbReference>
<evidence type="ECO:0000256" key="3">
    <source>
        <dbReference type="ARBA" id="ARBA00006576"/>
    </source>
</evidence>
<dbReference type="CDD" id="cd01283">
    <property type="entry name" value="cytidine_deaminase"/>
    <property type="match status" value="1"/>
</dbReference>
<protein>
    <recommendedName>
        <fullName evidence="5 12">Cytidine deaminase</fullName>
        <ecNumber evidence="4 12">3.5.4.5</ecNumber>
    </recommendedName>
    <alternativeName>
        <fullName evidence="9 12">Cytidine aminohydrolase</fullName>
    </alternativeName>
</protein>
<comment type="function">
    <text evidence="2 12">This enzyme scavenges exogenous and endogenous cytidine and 2'-deoxycytidine for UMP synthesis.</text>
</comment>
<keyword evidence="7 12" id="KW-0378">Hydrolase</keyword>
<dbReference type="InterPro" id="IPR002125">
    <property type="entry name" value="CMP_dCMP_dom"/>
</dbReference>
<comment type="similarity">
    <text evidence="3 12">Belongs to the cytidine and deoxycytidylate deaminase family.</text>
</comment>
<dbReference type="GO" id="GO:0004126">
    <property type="term" value="F:cytidine deaminase activity"/>
    <property type="evidence" value="ECO:0007669"/>
    <property type="project" value="UniProtKB-EC"/>
</dbReference>
<sequence>MKYEELYKIADKAKQNAYVPFSKFQVGAALLTADGQVFTGVNVENSSYGGTICAERTAFVKAISEGARQFSAIAVASSGGEALPCGICRQFMYEFCPELDVITGKDENSLRVQPLNRLLPEGFRLEKE</sequence>
<evidence type="ECO:0000256" key="2">
    <source>
        <dbReference type="ARBA" id="ARBA00003949"/>
    </source>
</evidence>
<evidence type="ECO:0000259" key="13">
    <source>
        <dbReference type="PROSITE" id="PS51747"/>
    </source>
</evidence>
<evidence type="ECO:0000256" key="12">
    <source>
        <dbReference type="RuleBase" id="RU364006"/>
    </source>
</evidence>
<gene>
    <name evidence="14" type="primary">cdd</name>
    <name evidence="14" type="ORF">NE619_06195</name>
</gene>
<dbReference type="RefSeq" id="WP_256131498.1">
    <property type="nucleotide sequence ID" value="NZ_JANFXK010000005.1"/>
</dbReference>
<dbReference type="PANTHER" id="PTHR11644">
    <property type="entry name" value="CYTIDINE DEAMINASE"/>
    <property type="match status" value="1"/>
</dbReference>
<keyword evidence="8 12" id="KW-0862">Zinc</keyword>
<organism evidence="14 15">
    <name type="scientific">Anaerovorax odorimutans</name>
    <dbReference type="NCBI Taxonomy" id="109327"/>
    <lineage>
        <taxon>Bacteria</taxon>
        <taxon>Bacillati</taxon>
        <taxon>Bacillota</taxon>
        <taxon>Clostridia</taxon>
        <taxon>Peptostreptococcales</taxon>
        <taxon>Anaerovoracaceae</taxon>
        <taxon>Anaerovorax</taxon>
    </lineage>
</organism>
<dbReference type="NCBIfam" id="NF004064">
    <property type="entry name" value="PRK05578.1"/>
    <property type="match status" value="1"/>
</dbReference>
<evidence type="ECO:0000256" key="5">
    <source>
        <dbReference type="ARBA" id="ARBA00018266"/>
    </source>
</evidence>
<evidence type="ECO:0000256" key="6">
    <source>
        <dbReference type="ARBA" id="ARBA00022723"/>
    </source>
</evidence>
<keyword evidence="6 12" id="KW-0479">Metal-binding</keyword>
<dbReference type="Proteomes" id="UP001524502">
    <property type="component" value="Unassembled WGS sequence"/>
</dbReference>
<dbReference type="InterPro" id="IPR050202">
    <property type="entry name" value="Cyt/Deoxycyt_deaminase"/>
</dbReference>
<evidence type="ECO:0000256" key="4">
    <source>
        <dbReference type="ARBA" id="ARBA00012783"/>
    </source>
</evidence>
<evidence type="ECO:0000313" key="15">
    <source>
        <dbReference type="Proteomes" id="UP001524502"/>
    </source>
</evidence>
<evidence type="ECO:0000256" key="11">
    <source>
        <dbReference type="ARBA" id="ARBA00049558"/>
    </source>
</evidence>
<feature type="domain" description="CMP/dCMP-type deaminase" evidence="13">
    <location>
        <begin position="1"/>
        <end position="126"/>
    </location>
</feature>
<name>A0ABT1RMA9_9FIRM</name>
<evidence type="ECO:0000256" key="8">
    <source>
        <dbReference type="ARBA" id="ARBA00022833"/>
    </source>
</evidence>
<evidence type="ECO:0000313" key="14">
    <source>
        <dbReference type="EMBL" id="MCQ4636314.1"/>
    </source>
</evidence>
<dbReference type="NCBIfam" id="TIGR01354">
    <property type="entry name" value="cyt_deam_tetra"/>
    <property type="match status" value="1"/>
</dbReference>
<dbReference type="PROSITE" id="PS51747">
    <property type="entry name" value="CYT_DCMP_DEAMINASES_2"/>
    <property type="match status" value="1"/>
</dbReference>
<comment type="catalytic activity">
    <reaction evidence="11 12">
        <text>cytidine + H2O + H(+) = uridine + NH4(+)</text>
        <dbReference type="Rhea" id="RHEA:16069"/>
        <dbReference type="ChEBI" id="CHEBI:15377"/>
        <dbReference type="ChEBI" id="CHEBI:15378"/>
        <dbReference type="ChEBI" id="CHEBI:16704"/>
        <dbReference type="ChEBI" id="CHEBI:17562"/>
        <dbReference type="ChEBI" id="CHEBI:28938"/>
        <dbReference type="EC" id="3.5.4.5"/>
    </reaction>
</comment>
<dbReference type="PANTHER" id="PTHR11644:SF2">
    <property type="entry name" value="CYTIDINE DEAMINASE"/>
    <property type="match status" value="1"/>
</dbReference>
<evidence type="ECO:0000256" key="10">
    <source>
        <dbReference type="ARBA" id="ARBA00049252"/>
    </source>
</evidence>
<accession>A0ABT1RMA9</accession>
<dbReference type="EMBL" id="JANFXK010000005">
    <property type="protein sequence ID" value="MCQ4636314.1"/>
    <property type="molecule type" value="Genomic_DNA"/>
</dbReference>
<dbReference type="EC" id="3.5.4.5" evidence="4 12"/>
<reference evidence="14 15" key="1">
    <citation type="submission" date="2022-06" db="EMBL/GenBank/DDBJ databases">
        <title>Isolation of gut microbiota from human fecal samples.</title>
        <authorList>
            <person name="Pamer E.G."/>
            <person name="Barat B."/>
            <person name="Waligurski E."/>
            <person name="Medina S."/>
            <person name="Paddock L."/>
            <person name="Mostad J."/>
        </authorList>
    </citation>
    <scope>NUCLEOTIDE SEQUENCE [LARGE SCALE GENOMIC DNA]</scope>
    <source>
        <strain evidence="14 15">SL.3.17</strain>
    </source>
</reference>
<dbReference type="InterPro" id="IPR006262">
    <property type="entry name" value="Cyt_deam_tetra"/>
</dbReference>
<comment type="cofactor">
    <cofactor evidence="1 12">
        <name>Zn(2+)</name>
        <dbReference type="ChEBI" id="CHEBI:29105"/>
    </cofactor>
</comment>
<evidence type="ECO:0000256" key="7">
    <source>
        <dbReference type="ARBA" id="ARBA00022801"/>
    </source>
</evidence>
<dbReference type="Pfam" id="PF00383">
    <property type="entry name" value="dCMP_cyt_deam_1"/>
    <property type="match status" value="1"/>
</dbReference>
<keyword evidence="15" id="KW-1185">Reference proteome</keyword>
<proteinExistence type="inferred from homology"/>
<evidence type="ECO:0000256" key="9">
    <source>
        <dbReference type="ARBA" id="ARBA00032005"/>
    </source>
</evidence>